<evidence type="ECO:0000256" key="1">
    <source>
        <dbReference type="SAM" id="SignalP"/>
    </source>
</evidence>
<evidence type="ECO:0000313" key="2">
    <source>
        <dbReference type="EMBL" id="KQC28486.1"/>
    </source>
</evidence>
<dbReference type="EMBL" id="LCTZ01000002">
    <property type="protein sequence ID" value="KQC28486.1"/>
    <property type="molecule type" value="Genomic_DNA"/>
</dbReference>
<dbReference type="RefSeq" id="WP_055392000.1">
    <property type="nucleotide sequence ID" value="NZ_LCTZ01000002.1"/>
</dbReference>
<organism evidence="2 3">
    <name type="scientific">Flagellimonas eckloniae</name>
    <dbReference type="NCBI Taxonomy" id="346185"/>
    <lineage>
        <taxon>Bacteria</taxon>
        <taxon>Pseudomonadati</taxon>
        <taxon>Bacteroidota</taxon>
        <taxon>Flavobacteriia</taxon>
        <taxon>Flavobacteriales</taxon>
        <taxon>Flavobacteriaceae</taxon>
        <taxon>Flagellimonas</taxon>
    </lineage>
</organism>
<comment type="caution">
    <text evidence="2">The sequence shown here is derived from an EMBL/GenBank/DDBJ whole genome shotgun (WGS) entry which is preliminary data.</text>
</comment>
<evidence type="ECO:0000313" key="3">
    <source>
        <dbReference type="Proteomes" id="UP000050827"/>
    </source>
</evidence>
<dbReference type="STRING" id="346185.AAY42_00180"/>
<reference evidence="2 3" key="1">
    <citation type="submission" date="2015-04" db="EMBL/GenBank/DDBJ databases">
        <title>Complete genome of flavobacterium.</title>
        <authorList>
            <person name="Kwon Y.M."/>
            <person name="Kim S.-J."/>
        </authorList>
    </citation>
    <scope>NUCLEOTIDE SEQUENCE [LARGE SCALE GENOMIC DNA]</scope>
    <source>
        <strain evidence="2 3">DK169</strain>
    </source>
</reference>
<dbReference type="Proteomes" id="UP000050827">
    <property type="component" value="Unassembled WGS sequence"/>
</dbReference>
<dbReference type="OrthoDB" id="1376285at2"/>
<feature type="signal peptide" evidence="1">
    <location>
        <begin position="1"/>
        <end position="21"/>
    </location>
</feature>
<feature type="chain" id="PRO_5006186399" evidence="1">
    <location>
        <begin position="22"/>
        <end position="111"/>
    </location>
</feature>
<keyword evidence="3" id="KW-1185">Reference proteome</keyword>
<name>A0A0Q0XBN8_9FLAO</name>
<sequence length="111" mass="12444">MKKVSITLVAILLLASGSIFANDINTVNPTKNLVTQIKKMLKDNSFEVAEKDLIAEVRFTINKERELVVLSVDTEDDSLDHFVKGSLNYRKVDLEDMSEGKIFTLSVRITA</sequence>
<protein>
    <submittedName>
        <fullName evidence="2">Uncharacterized protein</fullName>
    </submittedName>
</protein>
<accession>A0A0Q0XBN8</accession>
<proteinExistence type="predicted"/>
<gene>
    <name evidence="2" type="ORF">AAY42_00180</name>
</gene>
<keyword evidence="1" id="KW-0732">Signal</keyword>
<dbReference type="AlphaFoldDB" id="A0A0Q0XBN8"/>